<dbReference type="AlphaFoldDB" id="A0A2S7KN72"/>
<dbReference type="NCBIfam" id="TIGR04019">
    <property type="entry name" value="B_thiol_YtxJ"/>
    <property type="match status" value="1"/>
</dbReference>
<proteinExistence type="predicted"/>
<gene>
    <name evidence="1" type="ORF">BST85_03375</name>
</gene>
<dbReference type="Gene3D" id="3.40.30.10">
    <property type="entry name" value="Glutaredoxin"/>
    <property type="match status" value="1"/>
</dbReference>
<organism evidence="1 2">
    <name type="scientific">Aureitalea marina</name>
    <dbReference type="NCBI Taxonomy" id="930804"/>
    <lineage>
        <taxon>Bacteria</taxon>
        <taxon>Pseudomonadati</taxon>
        <taxon>Bacteroidota</taxon>
        <taxon>Flavobacteriia</taxon>
        <taxon>Flavobacteriales</taxon>
        <taxon>Flavobacteriaceae</taxon>
        <taxon>Aureitalea</taxon>
    </lineage>
</organism>
<protein>
    <submittedName>
        <fullName evidence="1">Thioredoxin family protein</fullName>
    </submittedName>
</protein>
<name>A0A2S7KN72_9FLAO</name>
<dbReference type="InterPro" id="IPR022551">
    <property type="entry name" value="BrxC"/>
</dbReference>
<keyword evidence="2" id="KW-1185">Reference proteome</keyword>
<reference evidence="1 2" key="1">
    <citation type="submission" date="2016-11" db="EMBL/GenBank/DDBJ databases">
        <title>Trade-off between light-utilization and light-protection in marine flavobacteria.</title>
        <authorList>
            <person name="Kumagai Y."/>
        </authorList>
    </citation>
    <scope>NUCLEOTIDE SEQUENCE [LARGE SCALE GENOMIC DNA]</scope>
    <source>
        <strain evidence="1 2">NBRC 107741</strain>
    </source>
</reference>
<evidence type="ECO:0000313" key="1">
    <source>
        <dbReference type="EMBL" id="PQB04048.1"/>
    </source>
</evidence>
<comment type="caution">
    <text evidence="1">The sequence shown here is derived from an EMBL/GenBank/DDBJ whole genome shotgun (WGS) entry which is preliminary data.</text>
</comment>
<dbReference type="Proteomes" id="UP000239800">
    <property type="component" value="Unassembled WGS sequence"/>
</dbReference>
<evidence type="ECO:0000313" key="2">
    <source>
        <dbReference type="Proteomes" id="UP000239800"/>
    </source>
</evidence>
<dbReference type="Pfam" id="PF11009">
    <property type="entry name" value="BrxC"/>
    <property type="match status" value="1"/>
</dbReference>
<dbReference type="SUPFAM" id="SSF52833">
    <property type="entry name" value="Thioredoxin-like"/>
    <property type="match status" value="1"/>
</dbReference>
<sequence length="132" mass="15223">MTMFKWFGSSKDSSEAKPTLNWQELTEIEQLDQVETDSQEKPVVLFKHSTRCGISRMALNQFERSFSPEKNYGLFYLNLIAHRDISNLVASRFQVYHESPQVLVIHQGKTIYHASHGQIMGDHIAELVNQLV</sequence>
<accession>A0A2S7KN72</accession>
<dbReference type="EMBL" id="MQUB01000001">
    <property type="protein sequence ID" value="PQB04048.1"/>
    <property type="molecule type" value="Genomic_DNA"/>
</dbReference>
<dbReference type="InterPro" id="IPR036249">
    <property type="entry name" value="Thioredoxin-like_sf"/>
</dbReference>